<dbReference type="AlphaFoldDB" id="A0A1G6HLJ4"/>
<gene>
    <name evidence="4" type="ORF">SAMN04487864_10174</name>
</gene>
<dbReference type="InterPro" id="IPR036906">
    <property type="entry name" value="ATPase_V1_fsu_sf"/>
</dbReference>
<reference evidence="5" key="1">
    <citation type="submission" date="2016-10" db="EMBL/GenBank/DDBJ databases">
        <authorList>
            <person name="Varghese N."/>
            <person name="Submissions S."/>
        </authorList>
    </citation>
    <scope>NUCLEOTIDE SEQUENCE [LARGE SCALE GENOMIC DNA]</scope>
    <source>
        <strain evidence="5">DSM 11005</strain>
    </source>
</reference>
<keyword evidence="3" id="KW-0406">Ion transport</keyword>
<dbReference type="NCBIfam" id="NF002384">
    <property type="entry name" value="PRK01395.1"/>
    <property type="match status" value="1"/>
</dbReference>
<dbReference type="RefSeq" id="WP_093728865.1">
    <property type="nucleotide sequence ID" value="NZ_FMYW01000001.1"/>
</dbReference>
<dbReference type="Pfam" id="PF01990">
    <property type="entry name" value="ATP-synt_F"/>
    <property type="match status" value="1"/>
</dbReference>
<evidence type="ECO:0000256" key="3">
    <source>
        <dbReference type="ARBA" id="ARBA00023065"/>
    </source>
</evidence>
<protein>
    <submittedName>
        <fullName evidence="4">V/A-type H+-transporting ATPase subunit F</fullName>
    </submittedName>
</protein>
<dbReference type="InterPro" id="IPR008218">
    <property type="entry name" value="ATPase_V1-cplx_f_g_su"/>
</dbReference>
<evidence type="ECO:0000313" key="5">
    <source>
        <dbReference type="Proteomes" id="UP000198943"/>
    </source>
</evidence>
<keyword evidence="5" id="KW-1185">Reference proteome</keyword>
<name>A0A1G6HLJ4_9FIRM</name>
<evidence type="ECO:0000256" key="2">
    <source>
        <dbReference type="ARBA" id="ARBA00022448"/>
    </source>
</evidence>
<dbReference type="EMBL" id="FMYW01000001">
    <property type="protein sequence ID" value="SDB95129.1"/>
    <property type="molecule type" value="Genomic_DNA"/>
</dbReference>
<proteinExistence type="inferred from homology"/>
<organism evidence="4 5">
    <name type="scientific">Succiniclasticum ruminis</name>
    <dbReference type="NCBI Taxonomy" id="40841"/>
    <lineage>
        <taxon>Bacteria</taxon>
        <taxon>Bacillati</taxon>
        <taxon>Bacillota</taxon>
        <taxon>Negativicutes</taxon>
        <taxon>Acidaminococcales</taxon>
        <taxon>Acidaminococcaceae</taxon>
        <taxon>Succiniclasticum</taxon>
    </lineage>
</organism>
<sequence>MKERKIAVIGDPGSVMIFKAIGLDVYYEEQGPMIEKRIHKLADKGYAVIYITEEAAQLVPEAIDYYTTATFPAIIPIPSAKGSLGLGMKRLKGNVEKAVGADILFKEG</sequence>
<evidence type="ECO:0000256" key="1">
    <source>
        <dbReference type="ARBA" id="ARBA00010148"/>
    </source>
</evidence>
<keyword evidence="2" id="KW-0813">Transport</keyword>
<comment type="similarity">
    <text evidence="1">Belongs to the V-ATPase F subunit family.</text>
</comment>
<dbReference type="Gene3D" id="3.40.50.10580">
    <property type="entry name" value="ATPase, V1 complex, subunit F"/>
    <property type="match status" value="1"/>
</dbReference>
<dbReference type="SUPFAM" id="SSF159468">
    <property type="entry name" value="AtpF-like"/>
    <property type="match status" value="1"/>
</dbReference>
<dbReference type="OrthoDB" id="5311at2"/>
<dbReference type="Proteomes" id="UP000198943">
    <property type="component" value="Unassembled WGS sequence"/>
</dbReference>
<dbReference type="GO" id="GO:0046961">
    <property type="term" value="F:proton-transporting ATPase activity, rotational mechanism"/>
    <property type="evidence" value="ECO:0007669"/>
    <property type="project" value="InterPro"/>
</dbReference>
<accession>A0A1G6HLJ4</accession>
<evidence type="ECO:0000313" key="4">
    <source>
        <dbReference type="EMBL" id="SDB95129.1"/>
    </source>
</evidence>